<name>D7C6T0_STRBB</name>
<evidence type="ECO:0008006" key="4">
    <source>
        <dbReference type="Google" id="ProtNLM"/>
    </source>
</evidence>
<gene>
    <name evidence="2" type="ordered locus">SBI_05197</name>
</gene>
<accession>D7C6T0</accession>
<evidence type="ECO:0000313" key="2">
    <source>
        <dbReference type="EMBL" id="ADI08317.1"/>
    </source>
</evidence>
<proteinExistence type="predicted"/>
<dbReference type="eggNOG" id="ENOG502ZNZ2">
    <property type="taxonomic scope" value="Bacteria"/>
</dbReference>
<dbReference type="PATRIC" id="fig|749414.3.peg.5372"/>
<reference evidence="2 3" key="1">
    <citation type="journal article" date="2010" name="J. Bacteriol.">
        <title>Genome sequence of the milbemycin-producing bacterium Streptomyces bingchenggensis.</title>
        <authorList>
            <person name="Wang X.J."/>
            <person name="Yan Y.J."/>
            <person name="Zhang B."/>
            <person name="An J."/>
            <person name="Wang J.J."/>
            <person name="Tian J."/>
            <person name="Jiang L."/>
            <person name="Chen Y.H."/>
            <person name="Huang S.X."/>
            <person name="Yin M."/>
            <person name="Zhang J."/>
            <person name="Gao A.L."/>
            <person name="Liu C.X."/>
            <person name="Zhu Z.X."/>
            <person name="Xiang W.S."/>
        </authorList>
    </citation>
    <scope>NUCLEOTIDE SEQUENCE [LARGE SCALE GENOMIC DNA]</scope>
    <source>
        <strain evidence="2 3">BCW-1</strain>
    </source>
</reference>
<dbReference type="AlphaFoldDB" id="D7C6T0"/>
<protein>
    <recommendedName>
        <fullName evidence="4">Secreted protein</fullName>
    </recommendedName>
</protein>
<evidence type="ECO:0000256" key="1">
    <source>
        <dbReference type="SAM" id="SignalP"/>
    </source>
</evidence>
<evidence type="ECO:0000313" key="3">
    <source>
        <dbReference type="Proteomes" id="UP000000377"/>
    </source>
</evidence>
<organism evidence="2 3">
    <name type="scientific">Streptomyces bingchenggensis (strain BCW-1)</name>
    <dbReference type="NCBI Taxonomy" id="749414"/>
    <lineage>
        <taxon>Bacteria</taxon>
        <taxon>Bacillati</taxon>
        <taxon>Actinomycetota</taxon>
        <taxon>Actinomycetes</taxon>
        <taxon>Kitasatosporales</taxon>
        <taxon>Streptomycetaceae</taxon>
        <taxon>Streptomyces</taxon>
    </lineage>
</organism>
<dbReference type="RefSeq" id="WP_014177784.1">
    <property type="nucleotide sequence ID" value="NC_016582.1"/>
</dbReference>
<dbReference type="HOGENOM" id="CLU_1004403_0_0_11"/>
<keyword evidence="1" id="KW-0732">Signal</keyword>
<dbReference type="EMBL" id="CP002047">
    <property type="protein sequence ID" value="ADI08317.1"/>
    <property type="molecule type" value="Genomic_DNA"/>
</dbReference>
<dbReference type="KEGG" id="sbh:SBI_05197"/>
<keyword evidence="3" id="KW-1185">Reference proteome</keyword>
<feature type="signal peptide" evidence="1">
    <location>
        <begin position="1"/>
        <end position="28"/>
    </location>
</feature>
<sequence length="277" mass="29640">MHTKMRLVGAAVAGAVLLPVGASSTAFGQSAPAGTTGATGATAARGCVSKLPDSAKAQTDRVTALIQKLEGQGLSQDRIDAKLAADYCLERVDGGGSELSTLGSPSDEIKLTKPVIYKTSGADRYIAAAGWKWKRLPGNVKGYDAFGITFSKKVTPLAHSLVYQGNGNLYGKKKMTQAQESGPYGSGFLFNEGPRNIWRGKIDMQGYQGLMGISFKASKKGCWNLQAFSKYGHSWKSTKATGFSIGKWSLGVTFTHYDHNWQQASQPSKEVTVCRKQ</sequence>
<feature type="chain" id="PRO_5003093534" description="Secreted protein" evidence="1">
    <location>
        <begin position="29"/>
        <end position="277"/>
    </location>
</feature>
<dbReference type="Proteomes" id="UP000000377">
    <property type="component" value="Chromosome"/>
</dbReference>